<dbReference type="Proteomes" id="UP001596047">
    <property type="component" value="Unassembled WGS sequence"/>
</dbReference>
<comment type="caution">
    <text evidence="3">The sequence shown here is derived from an EMBL/GenBank/DDBJ whole genome shotgun (WGS) entry which is preliminary data.</text>
</comment>
<evidence type="ECO:0000313" key="4">
    <source>
        <dbReference type="Proteomes" id="UP001596047"/>
    </source>
</evidence>
<evidence type="ECO:0000259" key="2">
    <source>
        <dbReference type="Pfam" id="PF07731"/>
    </source>
</evidence>
<evidence type="ECO:0000256" key="1">
    <source>
        <dbReference type="ARBA" id="ARBA00022723"/>
    </source>
</evidence>
<dbReference type="Gene3D" id="2.60.40.420">
    <property type="entry name" value="Cupredoxins - blue copper proteins"/>
    <property type="match status" value="1"/>
</dbReference>
<dbReference type="SUPFAM" id="SSF49503">
    <property type="entry name" value="Cupredoxins"/>
    <property type="match status" value="1"/>
</dbReference>
<organism evidence="3 4">
    <name type="scientific">Paenibacillus solisilvae</name>
    <dbReference type="NCBI Taxonomy" id="2486751"/>
    <lineage>
        <taxon>Bacteria</taxon>
        <taxon>Bacillati</taxon>
        <taxon>Bacillota</taxon>
        <taxon>Bacilli</taxon>
        <taxon>Bacillales</taxon>
        <taxon>Paenibacillaceae</taxon>
        <taxon>Paenibacillus</taxon>
    </lineage>
</organism>
<reference evidence="4" key="1">
    <citation type="journal article" date="2019" name="Int. J. Syst. Evol. Microbiol.">
        <title>The Global Catalogue of Microorganisms (GCM) 10K type strain sequencing project: providing services to taxonomists for standard genome sequencing and annotation.</title>
        <authorList>
            <consortium name="The Broad Institute Genomics Platform"/>
            <consortium name="The Broad Institute Genome Sequencing Center for Infectious Disease"/>
            <person name="Wu L."/>
            <person name="Ma J."/>
        </authorList>
    </citation>
    <scope>NUCLEOTIDE SEQUENCE [LARGE SCALE GENOMIC DNA]</scope>
    <source>
        <strain evidence="4">CGMCC 1.3240</strain>
    </source>
</reference>
<dbReference type="InterPro" id="IPR002355">
    <property type="entry name" value="Cu_oxidase_Cu_BS"/>
</dbReference>
<dbReference type="InterPro" id="IPR008972">
    <property type="entry name" value="Cupredoxin"/>
</dbReference>
<name>A0ABW0W7Q7_9BACL</name>
<feature type="domain" description="Plastocyanin-like" evidence="2">
    <location>
        <begin position="14"/>
        <end position="59"/>
    </location>
</feature>
<sequence>MGRSACIPPTSGSPWWSDTLYVGPGERYEAAFLADNPGIWMDHCHNLDHAKVGMSMHLAYEGVTTPFVLGTESHNHPE</sequence>
<dbReference type="RefSeq" id="WP_379191265.1">
    <property type="nucleotide sequence ID" value="NZ_JBHSOW010000098.1"/>
</dbReference>
<accession>A0ABW0W7Q7</accession>
<dbReference type="PROSITE" id="PS00080">
    <property type="entry name" value="MULTICOPPER_OXIDASE2"/>
    <property type="match status" value="1"/>
</dbReference>
<protein>
    <submittedName>
        <fullName evidence="3">Multicopper oxidase domain-containing protein</fullName>
    </submittedName>
</protein>
<dbReference type="EMBL" id="JBHSOW010000098">
    <property type="protein sequence ID" value="MFC5652516.1"/>
    <property type="molecule type" value="Genomic_DNA"/>
</dbReference>
<evidence type="ECO:0000313" key="3">
    <source>
        <dbReference type="EMBL" id="MFC5652516.1"/>
    </source>
</evidence>
<dbReference type="InterPro" id="IPR011706">
    <property type="entry name" value="Cu-oxidase_C"/>
</dbReference>
<keyword evidence="4" id="KW-1185">Reference proteome</keyword>
<proteinExistence type="predicted"/>
<keyword evidence="1" id="KW-0479">Metal-binding</keyword>
<dbReference type="Pfam" id="PF07731">
    <property type="entry name" value="Cu-oxidase_2"/>
    <property type="match status" value="1"/>
</dbReference>
<gene>
    <name evidence="3" type="ORF">ACFPYJ_26035</name>
</gene>